<sequence length="50" mass="5554">MDAFLITAGHIDGHEAEALDPGRIEPETFGPLVGTGRCRRPELRRLRLGR</sequence>
<reference evidence="1 2" key="1">
    <citation type="submission" date="2020-03" db="EMBL/GenBank/DDBJ databases">
        <title>Screen low temperature-resistant strains for efficient degradation of petroleum hydrocarbons under the low temperature.</title>
        <authorList>
            <person name="Wang Y."/>
            <person name="Chen J."/>
        </authorList>
    </citation>
    <scope>NUCLEOTIDE SEQUENCE [LARGE SCALE GENOMIC DNA]</scope>
    <source>
        <strain evidence="1 2">KB1</strain>
    </source>
</reference>
<accession>A0A6G9CMY8</accession>
<name>A0A6G9CMY8_RHOER</name>
<dbReference type="AlphaFoldDB" id="A0A6G9CMY8"/>
<protein>
    <submittedName>
        <fullName evidence="1">Uncharacterized protein</fullName>
    </submittedName>
</protein>
<dbReference type="EMBL" id="CP050124">
    <property type="protein sequence ID" value="QIP38403.1"/>
    <property type="molecule type" value="Genomic_DNA"/>
</dbReference>
<dbReference type="Proteomes" id="UP000502345">
    <property type="component" value="Chromosome"/>
</dbReference>
<organism evidence="1 2">
    <name type="scientific">Rhodococcus erythropolis</name>
    <name type="common">Arthrobacter picolinophilus</name>
    <dbReference type="NCBI Taxonomy" id="1833"/>
    <lineage>
        <taxon>Bacteria</taxon>
        <taxon>Bacillati</taxon>
        <taxon>Actinomycetota</taxon>
        <taxon>Actinomycetes</taxon>
        <taxon>Mycobacteriales</taxon>
        <taxon>Nocardiaceae</taxon>
        <taxon>Rhodococcus</taxon>
        <taxon>Rhodococcus erythropolis group</taxon>
    </lineage>
</organism>
<evidence type="ECO:0000313" key="2">
    <source>
        <dbReference type="Proteomes" id="UP000502345"/>
    </source>
</evidence>
<evidence type="ECO:0000313" key="1">
    <source>
        <dbReference type="EMBL" id="QIP38403.1"/>
    </source>
</evidence>
<proteinExistence type="predicted"/>
<gene>
    <name evidence="1" type="ORF">G9444_1159</name>
</gene>